<proteinExistence type="predicted"/>
<feature type="domain" description="Oxidoreductase molybdopterin-binding" evidence="1">
    <location>
        <begin position="88"/>
        <end position="158"/>
    </location>
</feature>
<dbReference type="SUPFAM" id="SSF56524">
    <property type="entry name" value="Oxidoreductase molybdopterin-binding domain"/>
    <property type="match status" value="1"/>
</dbReference>
<dbReference type="Proteomes" id="UP000002931">
    <property type="component" value="Unassembled WGS sequence"/>
</dbReference>
<dbReference type="Pfam" id="PF00174">
    <property type="entry name" value="Oxidored_molyb"/>
    <property type="match status" value="1"/>
</dbReference>
<comment type="caution">
    <text evidence="2">The sequence shown here is derived from an EMBL/GenBank/DDBJ whole genome shotgun (WGS) entry which is preliminary data.</text>
</comment>
<evidence type="ECO:0000313" key="3">
    <source>
        <dbReference type="Proteomes" id="UP000002931"/>
    </source>
</evidence>
<gene>
    <name evidence="2" type="ORF">RB2654_10773</name>
</gene>
<name>A3VF60_9RHOB</name>
<dbReference type="InterPro" id="IPR000572">
    <property type="entry name" value="OxRdtase_Mopterin-bd_dom"/>
</dbReference>
<organism evidence="2 3">
    <name type="scientific">Maritimibacter alkaliphilus HTCC2654</name>
    <dbReference type="NCBI Taxonomy" id="314271"/>
    <lineage>
        <taxon>Bacteria</taxon>
        <taxon>Pseudomonadati</taxon>
        <taxon>Pseudomonadota</taxon>
        <taxon>Alphaproteobacteria</taxon>
        <taxon>Rhodobacterales</taxon>
        <taxon>Roseobacteraceae</taxon>
        <taxon>Maritimibacter</taxon>
    </lineage>
</organism>
<accession>A3VF60</accession>
<dbReference type="EMBL" id="AAMT01000006">
    <property type="protein sequence ID" value="EAQ12975.1"/>
    <property type="molecule type" value="Genomic_DNA"/>
</dbReference>
<reference evidence="2 3" key="1">
    <citation type="journal article" date="2010" name="J. Bacteriol.">
        <title>Genome sequences of Pelagibaca bermudensis HTCC2601T and Maritimibacter alkaliphilus HTCC2654T, the type strains of two marine Roseobacter genera.</title>
        <authorList>
            <person name="Thrash J.C."/>
            <person name="Cho J.C."/>
            <person name="Ferriera S."/>
            <person name="Johnson J."/>
            <person name="Vergin K.L."/>
            <person name="Giovannoni S.J."/>
        </authorList>
    </citation>
    <scope>NUCLEOTIDE SEQUENCE [LARGE SCALE GENOMIC DNA]</scope>
    <source>
        <strain evidence="2 3">HTCC2654</strain>
    </source>
</reference>
<dbReference type="AlphaFoldDB" id="A3VF60"/>
<dbReference type="Gene3D" id="3.90.420.10">
    <property type="entry name" value="Oxidoreductase, molybdopterin-binding domain"/>
    <property type="match status" value="1"/>
</dbReference>
<dbReference type="eggNOG" id="COG3915">
    <property type="taxonomic scope" value="Bacteria"/>
</dbReference>
<protein>
    <recommendedName>
        <fullName evidence="1">Oxidoreductase molybdopterin-binding domain-containing protein</fullName>
    </recommendedName>
</protein>
<dbReference type="HOGENOM" id="CLU_110165_2_0_5"/>
<sequence length="185" mass="19913">MDSVGKTEVVFMFTTHGPIARGVVVAALTVAAPLSGMADDLPQPTGDVVLRVTGDIAVTNAEGAAVLDTQMLADIGETTFSTTTIWTEGEQSFTGVELEDLLDALGVDGGMLEARALNDYMVEIPVSDAVEGGPIIAYLRNGEPMSIRDKGPLWIVYPYDLNTDYASELIYSRSIWQLDRIEVVR</sequence>
<evidence type="ECO:0000313" key="2">
    <source>
        <dbReference type="EMBL" id="EAQ12975.1"/>
    </source>
</evidence>
<evidence type="ECO:0000259" key="1">
    <source>
        <dbReference type="Pfam" id="PF00174"/>
    </source>
</evidence>
<dbReference type="STRING" id="314271.RB2654_10773"/>
<keyword evidence="3" id="KW-1185">Reference proteome</keyword>
<dbReference type="InterPro" id="IPR036374">
    <property type="entry name" value="OxRdtase_Mopterin-bd_sf"/>
</dbReference>